<evidence type="ECO:0000259" key="1">
    <source>
        <dbReference type="Pfam" id="PF00501"/>
    </source>
</evidence>
<reference evidence="2 3" key="1">
    <citation type="journal article" date="2020" name="Arch. Microbiol.">
        <title>Bradyrhizobium uaiense sp. nov., a new highly efficient cowpea symbiont.</title>
        <authorList>
            <person name="Cabral Michel D."/>
            <person name="Azarias Guimaraes A."/>
            <person name="Martins da Costa E."/>
            <person name="Soares de Carvalho T."/>
            <person name="Balsanelli E."/>
            <person name="Willems A."/>
            <person name="Maltempi de Souza E."/>
            <person name="de Souza Moreira F.M."/>
        </authorList>
    </citation>
    <scope>NUCLEOTIDE SEQUENCE [LARGE SCALE GENOMIC DNA]</scope>
    <source>
        <strain evidence="2 3">UFLA 03-164</strain>
    </source>
</reference>
<dbReference type="EMBL" id="VKHP01000152">
    <property type="protein sequence ID" value="NEU99938.1"/>
    <property type="molecule type" value="Genomic_DNA"/>
</dbReference>
<sequence>MLKDRLSPADEAARDKEMQETLAACPRILDLIARGPQAAPDAEGAIYLRSPLDPNPVVISNDHLMGCIKAAENYFRSQGIGKDDAVAILLPACPASVVAIFGAAACGVGEPLNLLFTREAIVAQLNAINAKLLLAPPPGMPGGLYERIEGLQREVPSLKGIVIVPLDGAIAFDSKVLQPDPAWRDDYGKSKDMSEADRVAVMLPTGGTTGHPQGAQLTNRA</sequence>
<organism evidence="2 3">
    <name type="scientific">Bradyrhizobium uaiense</name>
    <dbReference type="NCBI Taxonomy" id="2594946"/>
    <lineage>
        <taxon>Bacteria</taxon>
        <taxon>Pseudomonadati</taxon>
        <taxon>Pseudomonadota</taxon>
        <taxon>Alphaproteobacteria</taxon>
        <taxon>Hyphomicrobiales</taxon>
        <taxon>Nitrobacteraceae</taxon>
        <taxon>Bradyrhizobium</taxon>
    </lineage>
</organism>
<name>A0A6P1BNK0_9BRAD</name>
<dbReference type="PANTHER" id="PTHR43767:SF1">
    <property type="entry name" value="NONRIBOSOMAL PEPTIDE SYNTHASE PES1 (EUROFUNG)-RELATED"/>
    <property type="match status" value="1"/>
</dbReference>
<dbReference type="Gene3D" id="3.40.50.980">
    <property type="match status" value="1"/>
</dbReference>
<feature type="non-terminal residue" evidence="2">
    <location>
        <position position="221"/>
    </location>
</feature>
<evidence type="ECO:0000313" key="3">
    <source>
        <dbReference type="Proteomes" id="UP000468531"/>
    </source>
</evidence>
<dbReference type="InterPro" id="IPR000873">
    <property type="entry name" value="AMP-dep_synth/lig_dom"/>
</dbReference>
<dbReference type="PANTHER" id="PTHR43767">
    <property type="entry name" value="LONG-CHAIN-FATTY-ACID--COA LIGASE"/>
    <property type="match status" value="1"/>
</dbReference>
<dbReference type="SUPFAM" id="SSF56801">
    <property type="entry name" value="Acetyl-CoA synthetase-like"/>
    <property type="match status" value="1"/>
</dbReference>
<proteinExistence type="predicted"/>
<dbReference type="AlphaFoldDB" id="A0A6P1BNK0"/>
<protein>
    <submittedName>
        <fullName evidence="2">AMP-binding protein</fullName>
    </submittedName>
</protein>
<gene>
    <name evidence="2" type="ORF">FNJ47_30000</name>
</gene>
<dbReference type="Proteomes" id="UP000468531">
    <property type="component" value="Unassembled WGS sequence"/>
</dbReference>
<accession>A0A6P1BNK0</accession>
<dbReference type="InterPro" id="IPR050237">
    <property type="entry name" value="ATP-dep_AMP-bd_enzyme"/>
</dbReference>
<evidence type="ECO:0000313" key="2">
    <source>
        <dbReference type="EMBL" id="NEU99938.1"/>
    </source>
</evidence>
<dbReference type="RefSeq" id="WP_163159521.1">
    <property type="nucleotide sequence ID" value="NZ_VKHP01000152.1"/>
</dbReference>
<comment type="caution">
    <text evidence="2">The sequence shown here is derived from an EMBL/GenBank/DDBJ whole genome shotgun (WGS) entry which is preliminary data.</text>
</comment>
<dbReference type="Pfam" id="PF00501">
    <property type="entry name" value="AMP-binding"/>
    <property type="match status" value="1"/>
</dbReference>
<keyword evidence="3" id="KW-1185">Reference proteome</keyword>
<feature type="domain" description="AMP-dependent synthetase/ligase" evidence="1">
    <location>
        <begin position="73"/>
        <end position="220"/>
    </location>
</feature>